<dbReference type="Proteomes" id="UP000830639">
    <property type="component" value="Chromosome"/>
</dbReference>
<sequence length="301" mass="34480">MNLPKSVYIKEIGPRINFQYGSRLSIDQKLQWINHLIDSGLHHIEVSTLMNFPNKQQFSEATELVLKLKRDHHLTYGVLVPNKRSLMRAFVVDADEINFFIATSESYNAKVKNCSINQSLKDIKEMTKVTKDYEKITRAYITTVFGCHDEKVSHQKAIDLALQLLDDGVEELSFVDTVGKVKPKQVKLFLEDLLIKIPKERCSMQFYNTFGNGISNIHTSLSYGIERFESANGGFGGCFPSNEQNRMIETEDLISFLHRLDLQTDVDEVKLLDATNYISNQLKEEPTSKLFSRLPSKKHLT</sequence>
<evidence type="ECO:0000256" key="3">
    <source>
        <dbReference type="ARBA" id="ARBA00023239"/>
    </source>
</evidence>
<dbReference type="EMBL" id="CP096034">
    <property type="protein sequence ID" value="UPM52455.1"/>
    <property type="molecule type" value="Genomic_DNA"/>
</dbReference>
<dbReference type="RefSeq" id="WP_248265827.1">
    <property type="nucleotide sequence ID" value="NZ_CP096034.1"/>
</dbReference>
<dbReference type="PROSITE" id="PS50991">
    <property type="entry name" value="PYR_CT"/>
    <property type="match status" value="1"/>
</dbReference>
<accession>A0ABY4JF42</accession>
<dbReference type="Pfam" id="PF00682">
    <property type="entry name" value="HMGL-like"/>
    <property type="match status" value="1"/>
</dbReference>
<gene>
    <name evidence="5" type="ORF">MY490_11420</name>
</gene>
<protein>
    <recommendedName>
        <fullName evidence="4">Pyruvate carboxyltransferase domain-containing protein</fullName>
    </recommendedName>
</protein>
<dbReference type="InterPro" id="IPR000891">
    <property type="entry name" value="PYR_CT"/>
</dbReference>
<reference evidence="5 6" key="1">
    <citation type="submission" date="2022-04" db="EMBL/GenBank/DDBJ databases">
        <title>Mechanism of arsenic methylation and mitigation arsenic toxicity by Bacillus sp. LH14 from an Arsenic-Contaminated Paddy Soil.</title>
        <authorList>
            <person name="Wang D."/>
        </authorList>
    </citation>
    <scope>NUCLEOTIDE SEQUENCE [LARGE SCALE GENOMIC DNA]</scope>
    <source>
        <strain evidence="5 6">LH14</strain>
    </source>
</reference>
<dbReference type="InterPro" id="IPR043594">
    <property type="entry name" value="HMGL"/>
</dbReference>
<keyword evidence="6" id="KW-1185">Reference proteome</keyword>
<keyword evidence="2" id="KW-0479">Metal-binding</keyword>
<evidence type="ECO:0000256" key="1">
    <source>
        <dbReference type="ARBA" id="ARBA00009405"/>
    </source>
</evidence>
<keyword evidence="3" id="KW-0456">Lyase</keyword>
<feature type="domain" description="Pyruvate carboxyltransferase" evidence="4">
    <location>
        <begin position="7"/>
        <end position="272"/>
    </location>
</feature>
<evidence type="ECO:0000313" key="5">
    <source>
        <dbReference type="EMBL" id="UPM52455.1"/>
    </source>
</evidence>
<dbReference type="PANTHER" id="PTHR42738:SF7">
    <property type="entry name" value="HYDROXYMETHYLGLUTARYL-COA LYASE"/>
    <property type="match status" value="1"/>
</dbReference>
<dbReference type="Gene3D" id="3.20.20.70">
    <property type="entry name" value="Aldolase class I"/>
    <property type="match status" value="1"/>
</dbReference>
<proteinExistence type="inferred from homology"/>
<dbReference type="PANTHER" id="PTHR42738">
    <property type="entry name" value="HYDROXYMETHYLGLUTARYL-COA LYASE"/>
    <property type="match status" value="1"/>
</dbReference>
<evidence type="ECO:0000313" key="6">
    <source>
        <dbReference type="Proteomes" id="UP000830639"/>
    </source>
</evidence>
<dbReference type="InterPro" id="IPR013785">
    <property type="entry name" value="Aldolase_TIM"/>
</dbReference>
<comment type="similarity">
    <text evidence="1">Belongs to the HMG-CoA lyase family.</text>
</comment>
<dbReference type="SUPFAM" id="SSF51569">
    <property type="entry name" value="Aldolase"/>
    <property type="match status" value="1"/>
</dbReference>
<name>A0ABY4JF42_9BACI</name>
<evidence type="ECO:0000256" key="2">
    <source>
        <dbReference type="ARBA" id="ARBA00022723"/>
    </source>
</evidence>
<evidence type="ECO:0000259" key="4">
    <source>
        <dbReference type="PROSITE" id="PS50991"/>
    </source>
</evidence>
<organism evidence="5 6">
    <name type="scientific">Gottfriedia acidiceleris</name>
    <dbReference type="NCBI Taxonomy" id="371036"/>
    <lineage>
        <taxon>Bacteria</taxon>
        <taxon>Bacillati</taxon>
        <taxon>Bacillota</taxon>
        <taxon>Bacilli</taxon>
        <taxon>Bacillales</taxon>
        <taxon>Bacillaceae</taxon>
        <taxon>Gottfriedia</taxon>
    </lineage>
</organism>